<dbReference type="AlphaFoldDB" id="A0A4Z0A0L0"/>
<comment type="caution">
    <text evidence="8">The sequence shown here is derived from an EMBL/GenBank/DDBJ whole genome shotgun (WGS) entry which is preliminary data.</text>
</comment>
<dbReference type="Proteomes" id="UP000298061">
    <property type="component" value="Unassembled WGS sequence"/>
</dbReference>
<proteinExistence type="predicted"/>
<feature type="transmembrane region" description="Helical" evidence="6">
    <location>
        <begin position="239"/>
        <end position="256"/>
    </location>
</feature>
<feature type="compositionally biased region" description="Basic and acidic residues" evidence="5">
    <location>
        <begin position="346"/>
        <end position="368"/>
    </location>
</feature>
<evidence type="ECO:0000256" key="1">
    <source>
        <dbReference type="ARBA" id="ARBA00004141"/>
    </source>
</evidence>
<accession>A0A4Z0A0L0</accession>
<sequence length="368" mass="41248">MSAQRDFHNRPPAYPLNDLEDSELRDVHLATPEEKKRLWWRNAFINMLFIASWFIFAILLSLYNKWMFSPEHFGFPYPLFVTTLHMFVQFGLSAVLRYGWPRKFRPEHRPTVRDYGALSGLRWSLTQLLLRDKKLGLDNPAATLFWLSPVMGVTLAIMSAIVDRWSTLSGSHFFDGAATTFRTCVLLLLPGILAFSMVLSEYYIILRAGVVPMSIAGIAKEVTTITASSWFFGDELTPLNITGVAITICGIALFTYHKYRKSVESEVPLDAHGKPVAFDADIPLEAGYHLASETDPLRLNDTLTDDRRSSDGDSPLFSVEDEDFEGVTEGGDPFESSGGPVSDGRPFGHSDHAHDVDRLREDGKPPDA</sequence>
<evidence type="ECO:0000256" key="2">
    <source>
        <dbReference type="ARBA" id="ARBA00022692"/>
    </source>
</evidence>
<protein>
    <recommendedName>
        <fullName evidence="7">Sugar phosphate transporter domain-containing protein</fullName>
    </recommendedName>
</protein>
<feature type="domain" description="Sugar phosphate transporter" evidence="7">
    <location>
        <begin position="168"/>
        <end position="254"/>
    </location>
</feature>
<keyword evidence="4 6" id="KW-0472">Membrane</keyword>
<dbReference type="InterPro" id="IPR050186">
    <property type="entry name" value="TPT_transporter"/>
</dbReference>
<dbReference type="PANTHER" id="PTHR11132">
    <property type="entry name" value="SOLUTE CARRIER FAMILY 35"/>
    <property type="match status" value="1"/>
</dbReference>
<dbReference type="GO" id="GO:0016020">
    <property type="term" value="C:membrane"/>
    <property type="evidence" value="ECO:0007669"/>
    <property type="project" value="UniProtKB-SubCell"/>
</dbReference>
<evidence type="ECO:0000256" key="5">
    <source>
        <dbReference type="SAM" id="MobiDB-lite"/>
    </source>
</evidence>
<dbReference type="EMBL" id="SFCI01000408">
    <property type="protein sequence ID" value="TFY79984.1"/>
    <property type="molecule type" value="Genomic_DNA"/>
</dbReference>
<gene>
    <name evidence="8" type="ORF">EWM64_g4028</name>
</gene>
<dbReference type="InterPro" id="IPR004853">
    <property type="entry name" value="Sugar_P_trans_dom"/>
</dbReference>
<evidence type="ECO:0000256" key="4">
    <source>
        <dbReference type="ARBA" id="ARBA00023136"/>
    </source>
</evidence>
<keyword evidence="3 6" id="KW-1133">Transmembrane helix</keyword>
<feature type="region of interest" description="Disordered" evidence="5">
    <location>
        <begin position="299"/>
        <end position="368"/>
    </location>
</feature>
<evidence type="ECO:0000313" key="8">
    <source>
        <dbReference type="EMBL" id="TFY79984.1"/>
    </source>
</evidence>
<feature type="transmembrane region" description="Helical" evidence="6">
    <location>
        <begin position="75"/>
        <end position="100"/>
    </location>
</feature>
<feature type="transmembrane region" description="Helical" evidence="6">
    <location>
        <begin position="183"/>
        <end position="205"/>
    </location>
</feature>
<dbReference type="OrthoDB" id="18894at2759"/>
<feature type="transmembrane region" description="Helical" evidence="6">
    <location>
        <begin position="43"/>
        <end position="63"/>
    </location>
</feature>
<keyword evidence="2 6" id="KW-0812">Transmembrane</keyword>
<comment type="subcellular location">
    <subcellularLocation>
        <location evidence="1">Membrane</location>
        <topology evidence="1">Multi-pass membrane protein</topology>
    </subcellularLocation>
</comment>
<evidence type="ECO:0000259" key="7">
    <source>
        <dbReference type="Pfam" id="PF03151"/>
    </source>
</evidence>
<feature type="transmembrane region" description="Helical" evidence="6">
    <location>
        <begin position="142"/>
        <end position="162"/>
    </location>
</feature>
<dbReference type="STRING" id="135208.A0A4Z0A0L0"/>
<reference evidence="8 9" key="1">
    <citation type="submission" date="2019-02" db="EMBL/GenBank/DDBJ databases">
        <title>Genome sequencing of the rare red list fungi Hericium alpestre (H. flagellum).</title>
        <authorList>
            <person name="Buettner E."/>
            <person name="Kellner H."/>
        </authorList>
    </citation>
    <scope>NUCLEOTIDE SEQUENCE [LARGE SCALE GENOMIC DNA]</scope>
    <source>
        <strain evidence="8 9">DSM 108284</strain>
    </source>
</reference>
<dbReference type="Pfam" id="PF03151">
    <property type="entry name" value="TPT"/>
    <property type="match status" value="1"/>
</dbReference>
<organism evidence="8 9">
    <name type="scientific">Hericium alpestre</name>
    <dbReference type="NCBI Taxonomy" id="135208"/>
    <lineage>
        <taxon>Eukaryota</taxon>
        <taxon>Fungi</taxon>
        <taxon>Dikarya</taxon>
        <taxon>Basidiomycota</taxon>
        <taxon>Agaricomycotina</taxon>
        <taxon>Agaricomycetes</taxon>
        <taxon>Russulales</taxon>
        <taxon>Hericiaceae</taxon>
        <taxon>Hericium</taxon>
    </lineage>
</organism>
<evidence type="ECO:0000256" key="6">
    <source>
        <dbReference type="SAM" id="Phobius"/>
    </source>
</evidence>
<evidence type="ECO:0000256" key="3">
    <source>
        <dbReference type="ARBA" id="ARBA00022989"/>
    </source>
</evidence>
<keyword evidence="9" id="KW-1185">Reference proteome</keyword>
<evidence type="ECO:0000313" key="9">
    <source>
        <dbReference type="Proteomes" id="UP000298061"/>
    </source>
</evidence>
<name>A0A4Z0A0L0_9AGAM</name>